<evidence type="ECO:0000256" key="5">
    <source>
        <dbReference type="ARBA" id="ARBA00022989"/>
    </source>
</evidence>
<dbReference type="SUPFAM" id="SSF144091">
    <property type="entry name" value="Rhomboid-like"/>
    <property type="match status" value="1"/>
</dbReference>
<dbReference type="GO" id="GO:0016020">
    <property type="term" value="C:membrane"/>
    <property type="evidence" value="ECO:0007669"/>
    <property type="project" value="UniProtKB-SubCell"/>
</dbReference>
<proteinExistence type="inferred from homology"/>
<dbReference type="Pfam" id="PF01694">
    <property type="entry name" value="Rhomboid"/>
    <property type="match status" value="1"/>
</dbReference>
<keyword evidence="3 7" id="KW-0812">Transmembrane</keyword>
<dbReference type="InterPro" id="IPR048136">
    <property type="entry name" value="STM3941-like"/>
</dbReference>
<feature type="transmembrane region" description="Helical" evidence="7">
    <location>
        <begin position="254"/>
        <end position="272"/>
    </location>
</feature>
<feature type="transmembrane region" description="Helical" evidence="7">
    <location>
        <begin position="18"/>
        <end position="38"/>
    </location>
</feature>
<evidence type="ECO:0000313" key="10">
    <source>
        <dbReference type="Proteomes" id="UP000316781"/>
    </source>
</evidence>
<evidence type="ECO:0000256" key="4">
    <source>
        <dbReference type="ARBA" id="ARBA00022801"/>
    </source>
</evidence>
<dbReference type="PANTHER" id="PTHR43731:SF14">
    <property type="entry name" value="PRESENILIN-ASSOCIATED RHOMBOID-LIKE PROTEIN, MITOCHONDRIAL"/>
    <property type="match status" value="1"/>
</dbReference>
<comment type="subcellular location">
    <subcellularLocation>
        <location evidence="1">Membrane</location>
        <topology evidence="1">Multi-pass membrane protein</topology>
    </subcellularLocation>
</comment>
<keyword evidence="5 7" id="KW-1133">Transmembrane helix</keyword>
<reference evidence="9 10" key="1">
    <citation type="submission" date="2019-07" db="EMBL/GenBank/DDBJ databases">
        <title>Ln-dependent methylotrophs.</title>
        <authorList>
            <person name="Tani A."/>
        </authorList>
    </citation>
    <scope>NUCLEOTIDE SEQUENCE [LARGE SCALE GENOMIC DNA]</scope>
    <source>
        <strain evidence="9 10">SM89A</strain>
    </source>
</reference>
<feature type="transmembrane region" description="Helical" evidence="7">
    <location>
        <begin position="44"/>
        <end position="67"/>
    </location>
</feature>
<evidence type="ECO:0000256" key="6">
    <source>
        <dbReference type="ARBA" id="ARBA00023136"/>
    </source>
</evidence>
<organism evidence="9 10">
    <name type="scientific">Methylosinus sporium</name>
    <dbReference type="NCBI Taxonomy" id="428"/>
    <lineage>
        <taxon>Bacteria</taxon>
        <taxon>Pseudomonadati</taxon>
        <taxon>Pseudomonadota</taxon>
        <taxon>Alphaproteobacteria</taxon>
        <taxon>Hyphomicrobiales</taxon>
        <taxon>Methylocystaceae</taxon>
        <taxon>Methylosinus</taxon>
    </lineage>
</organism>
<keyword evidence="6 7" id="KW-0472">Membrane</keyword>
<feature type="transmembrane region" description="Helical" evidence="7">
    <location>
        <begin position="340"/>
        <end position="360"/>
    </location>
</feature>
<comment type="similarity">
    <text evidence="2">Belongs to the peptidase S54 family.</text>
</comment>
<dbReference type="EMBL" id="VJMF01000121">
    <property type="protein sequence ID" value="TRL23186.1"/>
    <property type="molecule type" value="Genomic_DNA"/>
</dbReference>
<feature type="domain" description="Peptidase S54 rhomboid" evidence="8">
    <location>
        <begin position="244"/>
        <end position="384"/>
    </location>
</feature>
<dbReference type="InterPro" id="IPR035952">
    <property type="entry name" value="Rhomboid-like_sf"/>
</dbReference>
<dbReference type="InterPro" id="IPR022764">
    <property type="entry name" value="Peptidase_S54_rhomboid_dom"/>
</dbReference>
<dbReference type="Gene3D" id="1.20.1540.10">
    <property type="entry name" value="Rhomboid-like"/>
    <property type="match status" value="1"/>
</dbReference>
<dbReference type="RefSeq" id="WP_142864648.1">
    <property type="nucleotide sequence ID" value="NZ_VJMF01000121.1"/>
</dbReference>
<evidence type="ECO:0000256" key="7">
    <source>
        <dbReference type="SAM" id="Phobius"/>
    </source>
</evidence>
<feature type="transmembrane region" description="Helical" evidence="7">
    <location>
        <begin position="189"/>
        <end position="209"/>
    </location>
</feature>
<feature type="transmembrane region" description="Helical" evidence="7">
    <location>
        <begin position="366"/>
        <end position="387"/>
    </location>
</feature>
<keyword evidence="4" id="KW-0378">Hydrolase</keyword>
<keyword evidence="9" id="KW-0645">Protease</keyword>
<feature type="transmembrane region" description="Helical" evidence="7">
    <location>
        <begin position="399"/>
        <end position="418"/>
    </location>
</feature>
<dbReference type="PANTHER" id="PTHR43731">
    <property type="entry name" value="RHOMBOID PROTEASE"/>
    <property type="match status" value="1"/>
</dbReference>
<dbReference type="AlphaFoldDB" id="A0A549SCU0"/>
<evidence type="ECO:0000313" key="9">
    <source>
        <dbReference type="EMBL" id="TRL23186.1"/>
    </source>
</evidence>
<evidence type="ECO:0000256" key="1">
    <source>
        <dbReference type="ARBA" id="ARBA00004141"/>
    </source>
</evidence>
<feature type="transmembrane region" description="Helical" evidence="7">
    <location>
        <begin position="279"/>
        <end position="302"/>
    </location>
</feature>
<dbReference type="NCBIfam" id="NF041635">
    <property type="entry name" value="STM3941_fam"/>
    <property type="match status" value="1"/>
</dbReference>
<sequence>MTVEQSTRVEIRRATKKLLLIFVGSLVFTAGGVFMTLHPDERHGLAAGVLVLAFSALCVLAALWQLIQARKPAFILTDRDFSSPSIVSGPVSWGDVQNIYTSVANNQKLLHLTLYPVAADRLERAGFLAWLGGLFGWRSREIVFTLSMLDVEPDKLTMFVAARVEEAKAQQTPEAAALARESAPAEPKVALVAPYFSIALAVVLAAIFACELAFAPFPATDAITPAVGTLVAMGGSSLAVVRDGEWWRLFTAPLLHGGLFHLLLNVVALIAAGSQLERLVGAAWFAGVFCVGALAGSTASIFVNPPDIVGVGASGGVVALFAATAVASFRFPPGPERNNLLTGSFQILLPSLLPLVSISHGAHIDYAAHFGGAAGGLLCGLALLPLWPIDRPRPAFDKLPAALAAAFFAVALGSATLIPPRLAQVQLLAPDFPADWEKAKAGAAATLARHPRDPRARLAHAAWLIDHGSAAAAQKELREALADKQALTIPVLNHMEARVRLMLAALLHDGQPQQARNIAAPICASALPDSLANYRKSTGLCP</sequence>
<evidence type="ECO:0000256" key="3">
    <source>
        <dbReference type="ARBA" id="ARBA00022692"/>
    </source>
</evidence>
<gene>
    <name evidence="9" type="ORF">FM996_20940</name>
</gene>
<feature type="transmembrane region" description="Helical" evidence="7">
    <location>
        <begin position="308"/>
        <end position="328"/>
    </location>
</feature>
<dbReference type="InterPro" id="IPR050925">
    <property type="entry name" value="Rhomboid_protease_S54"/>
</dbReference>
<dbReference type="Proteomes" id="UP000316781">
    <property type="component" value="Unassembled WGS sequence"/>
</dbReference>
<protein>
    <submittedName>
        <fullName evidence="9">Rhomboid family intramembrane serine protease</fullName>
    </submittedName>
</protein>
<name>A0A549SCU0_METSR</name>
<comment type="caution">
    <text evidence="9">The sequence shown here is derived from an EMBL/GenBank/DDBJ whole genome shotgun (WGS) entry which is preliminary data.</text>
</comment>
<accession>A0A549SCU0</accession>
<dbReference type="GO" id="GO:0004252">
    <property type="term" value="F:serine-type endopeptidase activity"/>
    <property type="evidence" value="ECO:0007669"/>
    <property type="project" value="InterPro"/>
</dbReference>
<dbReference type="GO" id="GO:0006508">
    <property type="term" value="P:proteolysis"/>
    <property type="evidence" value="ECO:0007669"/>
    <property type="project" value="UniProtKB-KW"/>
</dbReference>
<evidence type="ECO:0000259" key="8">
    <source>
        <dbReference type="Pfam" id="PF01694"/>
    </source>
</evidence>
<evidence type="ECO:0000256" key="2">
    <source>
        <dbReference type="ARBA" id="ARBA00009045"/>
    </source>
</evidence>